<reference evidence="1 2" key="1">
    <citation type="submission" date="2015-12" db="EMBL/GenBank/DDBJ databases">
        <title>The genome of Folsomia candida.</title>
        <authorList>
            <person name="Faddeeva A."/>
            <person name="Derks M.F."/>
            <person name="Anvar Y."/>
            <person name="Smit S."/>
            <person name="Van Straalen N."/>
            <person name="Roelofs D."/>
        </authorList>
    </citation>
    <scope>NUCLEOTIDE SEQUENCE [LARGE SCALE GENOMIC DNA]</scope>
    <source>
        <strain evidence="1 2">VU population</strain>
        <tissue evidence="1">Whole body</tissue>
    </source>
</reference>
<accession>A0A226ECA0</accession>
<dbReference type="OrthoDB" id="5296at2759"/>
<proteinExistence type="predicted"/>
<protein>
    <submittedName>
        <fullName evidence="1">Carbonyl reductase [NADPH] 1</fullName>
    </submittedName>
</protein>
<dbReference type="SUPFAM" id="SSF51735">
    <property type="entry name" value="NAD(P)-binding Rossmann-fold domains"/>
    <property type="match status" value="1"/>
</dbReference>
<dbReference type="Pfam" id="PF00106">
    <property type="entry name" value="adh_short"/>
    <property type="match status" value="1"/>
</dbReference>
<organism evidence="1 2">
    <name type="scientific">Folsomia candida</name>
    <name type="common">Springtail</name>
    <dbReference type="NCBI Taxonomy" id="158441"/>
    <lineage>
        <taxon>Eukaryota</taxon>
        <taxon>Metazoa</taxon>
        <taxon>Ecdysozoa</taxon>
        <taxon>Arthropoda</taxon>
        <taxon>Hexapoda</taxon>
        <taxon>Collembola</taxon>
        <taxon>Entomobryomorpha</taxon>
        <taxon>Isotomoidea</taxon>
        <taxon>Isotomidae</taxon>
        <taxon>Proisotominae</taxon>
        <taxon>Folsomia</taxon>
    </lineage>
</organism>
<dbReference type="PANTHER" id="PTHR43544:SF2">
    <property type="entry name" value="OXIDOREDUCTASE"/>
    <property type="match status" value="1"/>
</dbReference>
<name>A0A226ECA0_FOLCA</name>
<dbReference type="Gene3D" id="3.40.50.720">
    <property type="entry name" value="NAD(P)-binding Rossmann-like Domain"/>
    <property type="match status" value="2"/>
</dbReference>
<dbReference type="PANTHER" id="PTHR43544">
    <property type="entry name" value="SHORT-CHAIN DEHYDROGENASE/REDUCTASE"/>
    <property type="match status" value="1"/>
</dbReference>
<comment type="caution">
    <text evidence="1">The sequence shown here is derived from an EMBL/GenBank/DDBJ whole genome shotgun (WGS) entry which is preliminary data.</text>
</comment>
<gene>
    <name evidence="1" type="ORF">Fcan01_10912</name>
</gene>
<dbReference type="GO" id="GO:0016491">
    <property type="term" value="F:oxidoreductase activity"/>
    <property type="evidence" value="ECO:0007669"/>
    <property type="project" value="TreeGrafter"/>
</dbReference>
<dbReference type="OMA" id="CAVDTGW"/>
<evidence type="ECO:0000313" key="2">
    <source>
        <dbReference type="Proteomes" id="UP000198287"/>
    </source>
</evidence>
<dbReference type="GO" id="GO:0005737">
    <property type="term" value="C:cytoplasm"/>
    <property type="evidence" value="ECO:0007669"/>
    <property type="project" value="TreeGrafter"/>
</dbReference>
<dbReference type="AlphaFoldDB" id="A0A226ECA0"/>
<dbReference type="InterPro" id="IPR036291">
    <property type="entry name" value="NAD(P)-bd_dom_sf"/>
</dbReference>
<dbReference type="EMBL" id="LNIX01000005">
    <property type="protein sequence ID" value="OXA54391.1"/>
    <property type="molecule type" value="Genomic_DNA"/>
</dbReference>
<dbReference type="InterPro" id="IPR051468">
    <property type="entry name" value="Fungal_SecMetab_SDRs"/>
</dbReference>
<dbReference type="InterPro" id="IPR002347">
    <property type="entry name" value="SDR_fam"/>
</dbReference>
<evidence type="ECO:0000313" key="1">
    <source>
        <dbReference type="EMBL" id="OXA54391.1"/>
    </source>
</evidence>
<dbReference type="Proteomes" id="UP000198287">
    <property type="component" value="Unassembled WGS sequence"/>
</dbReference>
<keyword evidence="2" id="KW-1185">Reference proteome</keyword>
<sequence length="548" mass="62365">MCSADKRTKFSRKQEQNLQISQIPTLKLTLKENNITNKDLQNGLDLFDKVAKCLHTLNMKLPPLYLNVPLESYSTEESEILLILQRMRKVAISLLNTQNENVKVKPRSEKRKRMDNNVAVKHLRTTDTKCANSKPIFITETSLPKNNGSKFLHDLCYICKKLLNPIDRHSFHSWMCVPCGDFNFKKRSQTAPLNGKVALVTGARVKIGYEIALKLLRAGADRVILTTRFPLDALKRYQKEADFSEWAAKLDIYQLDLRFLQDVIHFCEHVTKNYAKLDILIQNAAQTIRRPAAYYKSLIEGESTLYLSNCDVSGIIKSYNGSQFLQNAQLSALTKSGGNDEICVSENRHPSANLVHPDDYKYSIDVQKCVQDFPPGQVDDDGQQLDLRRENTWTLRLGKVETVEMVEVTAVNYMAPYLLLQKLTPLMKRSDTETCWRWIVLVSAMEGKFFQCYKTRKHPHTNAAKAALNMLVRTCGGEYKKIGILLSAVDTGWVTEEHPHGYYDEMIRPPLDCVDGAARVLDPIFETLNSGLVSSAGRFNKDYAPTSW</sequence>